<dbReference type="Proteomes" id="UP001159363">
    <property type="component" value="Chromosome 3"/>
</dbReference>
<comment type="caution">
    <text evidence="2">The sequence shown here is derived from an EMBL/GenBank/DDBJ whole genome shotgun (WGS) entry which is preliminary data.</text>
</comment>
<protein>
    <recommendedName>
        <fullName evidence="4">ATP-dependent DNA helicase</fullName>
    </recommendedName>
</protein>
<dbReference type="EMBL" id="JARBHB010000003">
    <property type="protein sequence ID" value="KAJ8890174.1"/>
    <property type="molecule type" value="Genomic_DNA"/>
</dbReference>
<sequence>MKGRGKREISEKTFRPTASSGTIPTCESLVTRPGIEPGSPWWEASVPTAQPPWPLIEFEAVCSSAEFECPNSQSHLTDTSDGHGTEYYSIQTCKKVHATKLQPDTPEKWRHSTVETCNIRVIFWYQTGRHSTVTYMPELASFLHWLLHRYEAAPILTEMHVIGAHNCEVFIYWCRITQGVSYRVKFNDKLIANALLLTGYLHQNLAVVPRGTRVSEIKACLKRFLHYSDLSSGAEAKMYPGIAQIQDKPMEWLCEIAILTPKNNQTAVINDILLKSFEGEELVYNSIHTVVNIDEAVDYPMEFLNTPNPLDLPY</sequence>
<feature type="compositionally biased region" description="Basic and acidic residues" evidence="1">
    <location>
        <begin position="1"/>
        <end position="14"/>
    </location>
</feature>
<feature type="region of interest" description="Disordered" evidence="1">
    <location>
        <begin position="1"/>
        <end position="30"/>
    </location>
</feature>
<feature type="compositionally biased region" description="Polar residues" evidence="1">
    <location>
        <begin position="16"/>
        <end position="25"/>
    </location>
</feature>
<evidence type="ECO:0000313" key="2">
    <source>
        <dbReference type="EMBL" id="KAJ8890174.1"/>
    </source>
</evidence>
<reference evidence="2 3" key="1">
    <citation type="submission" date="2023-02" db="EMBL/GenBank/DDBJ databases">
        <title>LHISI_Scaffold_Assembly.</title>
        <authorList>
            <person name="Stuart O.P."/>
            <person name="Cleave R."/>
            <person name="Magrath M.J.L."/>
            <person name="Mikheyev A.S."/>
        </authorList>
    </citation>
    <scope>NUCLEOTIDE SEQUENCE [LARGE SCALE GENOMIC DNA]</scope>
    <source>
        <strain evidence="2">Daus_M_001</strain>
        <tissue evidence="2">Leg muscle</tissue>
    </source>
</reference>
<name>A0ABQ9I0M5_9NEOP</name>
<evidence type="ECO:0000256" key="1">
    <source>
        <dbReference type="SAM" id="MobiDB-lite"/>
    </source>
</evidence>
<organism evidence="2 3">
    <name type="scientific">Dryococelus australis</name>
    <dbReference type="NCBI Taxonomy" id="614101"/>
    <lineage>
        <taxon>Eukaryota</taxon>
        <taxon>Metazoa</taxon>
        <taxon>Ecdysozoa</taxon>
        <taxon>Arthropoda</taxon>
        <taxon>Hexapoda</taxon>
        <taxon>Insecta</taxon>
        <taxon>Pterygota</taxon>
        <taxon>Neoptera</taxon>
        <taxon>Polyneoptera</taxon>
        <taxon>Phasmatodea</taxon>
        <taxon>Verophasmatodea</taxon>
        <taxon>Anareolatae</taxon>
        <taxon>Phasmatidae</taxon>
        <taxon>Eurycanthinae</taxon>
        <taxon>Dryococelus</taxon>
    </lineage>
</organism>
<evidence type="ECO:0000313" key="3">
    <source>
        <dbReference type="Proteomes" id="UP001159363"/>
    </source>
</evidence>
<gene>
    <name evidence="2" type="ORF">PR048_009681</name>
</gene>
<evidence type="ECO:0008006" key="4">
    <source>
        <dbReference type="Google" id="ProtNLM"/>
    </source>
</evidence>
<proteinExistence type="predicted"/>
<accession>A0ABQ9I0M5</accession>
<keyword evidence="3" id="KW-1185">Reference proteome</keyword>